<reference evidence="1" key="2">
    <citation type="submission" date="2025-09" db="UniProtKB">
        <authorList>
            <consortium name="EnsemblPlants"/>
        </authorList>
    </citation>
    <scope>IDENTIFICATION</scope>
</reference>
<accession>A0ACD5U3B7</accession>
<evidence type="ECO:0000313" key="2">
    <source>
        <dbReference type="Proteomes" id="UP001732700"/>
    </source>
</evidence>
<dbReference type="EnsemblPlants" id="AVESA.00010b.r2.1DG0169690.1">
    <property type="protein sequence ID" value="AVESA.00010b.r2.1DG0169690.1.CDS.1"/>
    <property type="gene ID" value="AVESA.00010b.r2.1DG0169690"/>
</dbReference>
<sequence length="479" mass="52034">MGLPSHAIPVVMLVLARTIVLNATQLLAWLHSLPASMHLVLLAGVIPAGMAAAYLMTRPRAVYLVDYACFLPPPNWRFPVSTFVEHVNHMPFFDGPSVRFMERTLDRSGLGDQTSLPPAEHLIPPCIGLQECRAEAEQVVFSAIDDLLAKTGVTPDAIDVLVVNCSVFAPVPSLADMVVNRYGLRGDVRSVNLSGMGCSAGVISAGLAAGMLRAMPRGARALVVTTETITPNFYVGKERAMQLSNVLFRVGGAAALLSTSREDKQARFRLAHLVRTTTAGAHGGSYGCIFQEEDGEGNVGVNLSKELLSVAGNALKANITALGPLVLPLSEQLRFLWSLVAPTNAQVVKGKWKWIFEPRVPDFLTAIDHFCIHSGGRAVIDKVQRSLGLSDVHVEPSRMALHRFGNTSSSSVWYELAYLEAKGRMRRDDRVWMIAFGSGFKCNSAVWECIRPAAKPDRAWAGCIHRYPVNIPHVVHKSG</sequence>
<organism evidence="1 2">
    <name type="scientific">Avena sativa</name>
    <name type="common">Oat</name>
    <dbReference type="NCBI Taxonomy" id="4498"/>
    <lineage>
        <taxon>Eukaryota</taxon>
        <taxon>Viridiplantae</taxon>
        <taxon>Streptophyta</taxon>
        <taxon>Embryophyta</taxon>
        <taxon>Tracheophyta</taxon>
        <taxon>Spermatophyta</taxon>
        <taxon>Magnoliopsida</taxon>
        <taxon>Liliopsida</taxon>
        <taxon>Poales</taxon>
        <taxon>Poaceae</taxon>
        <taxon>BOP clade</taxon>
        <taxon>Pooideae</taxon>
        <taxon>Poodae</taxon>
        <taxon>Poeae</taxon>
        <taxon>Poeae Chloroplast Group 1 (Aveneae type)</taxon>
        <taxon>Aveninae</taxon>
        <taxon>Avena</taxon>
    </lineage>
</organism>
<evidence type="ECO:0000313" key="1">
    <source>
        <dbReference type="EnsemblPlants" id="AVESA.00010b.r2.1DG0169690.1.CDS.1"/>
    </source>
</evidence>
<dbReference type="Proteomes" id="UP001732700">
    <property type="component" value="Chromosome 1D"/>
</dbReference>
<name>A0ACD5U3B7_AVESA</name>
<keyword evidence="2" id="KW-1185">Reference proteome</keyword>
<proteinExistence type="predicted"/>
<reference evidence="1" key="1">
    <citation type="submission" date="2021-05" db="EMBL/GenBank/DDBJ databases">
        <authorList>
            <person name="Scholz U."/>
            <person name="Mascher M."/>
            <person name="Fiebig A."/>
        </authorList>
    </citation>
    <scope>NUCLEOTIDE SEQUENCE [LARGE SCALE GENOMIC DNA]</scope>
</reference>
<protein>
    <submittedName>
        <fullName evidence="1">Uncharacterized protein</fullName>
    </submittedName>
</protein>